<dbReference type="AlphaFoldDB" id="A0AAD5YE36"/>
<accession>A0AAD5YE36</accession>
<sequence length="350" mass="40471">MTDTRNAVNNVPHRSASSEFPVEMITKTAEYLEGDAASLLKICLLSHYWHGASRPVVFRSICLRTSEDVTSFLWLLRSDSCVAPWVRRLCVSPEDKNSSLYVSGYVEGLEGKLPNLRELELYNVYFPKTGYAFVAHEMYSRTFPSIVNLNITASVFDHRMLFGLVSRMPHLENVSVVRCIDMDTPCPEYEWDDKVKEDRKANLKTFRLVYDADKPLNYILEEHVETLQRICHMLNTFGTNLEEFKVVLKCDTPYIYGPHAMEVFSRLWNDVAGIWQNAKKKTLVWMCPQHDDMFLPIFQDESRGDIFEDPDVVVNPPYRFEDILSLHLKKAIPPIEPEGFWSRGAGIFMH</sequence>
<dbReference type="Proteomes" id="UP001212997">
    <property type="component" value="Unassembled WGS sequence"/>
</dbReference>
<organism evidence="1 2">
    <name type="scientific">Meripilus lineatus</name>
    <dbReference type="NCBI Taxonomy" id="2056292"/>
    <lineage>
        <taxon>Eukaryota</taxon>
        <taxon>Fungi</taxon>
        <taxon>Dikarya</taxon>
        <taxon>Basidiomycota</taxon>
        <taxon>Agaricomycotina</taxon>
        <taxon>Agaricomycetes</taxon>
        <taxon>Polyporales</taxon>
        <taxon>Meripilaceae</taxon>
        <taxon>Meripilus</taxon>
    </lineage>
</organism>
<comment type="caution">
    <text evidence="1">The sequence shown here is derived from an EMBL/GenBank/DDBJ whole genome shotgun (WGS) entry which is preliminary data.</text>
</comment>
<gene>
    <name evidence="1" type="ORF">NLI96_g5209</name>
</gene>
<reference evidence="1" key="1">
    <citation type="submission" date="2022-07" db="EMBL/GenBank/DDBJ databases">
        <title>Genome Sequence of Physisporinus lineatus.</title>
        <authorList>
            <person name="Buettner E."/>
        </authorList>
    </citation>
    <scope>NUCLEOTIDE SEQUENCE</scope>
    <source>
        <strain evidence="1">VT162</strain>
    </source>
</reference>
<proteinExistence type="predicted"/>
<keyword evidence="2" id="KW-1185">Reference proteome</keyword>
<protein>
    <submittedName>
        <fullName evidence="1">Uncharacterized protein</fullName>
    </submittedName>
</protein>
<evidence type="ECO:0000313" key="2">
    <source>
        <dbReference type="Proteomes" id="UP001212997"/>
    </source>
</evidence>
<name>A0AAD5YE36_9APHY</name>
<dbReference type="EMBL" id="JANAWD010000166">
    <property type="protein sequence ID" value="KAJ3485062.1"/>
    <property type="molecule type" value="Genomic_DNA"/>
</dbReference>
<evidence type="ECO:0000313" key="1">
    <source>
        <dbReference type="EMBL" id="KAJ3485062.1"/>
    </source>
</evidence>